<evidence type="ECO:0000313" key="1">
    <source>
        <dbReference type="EMBL" id="MEQ2363033.1"/>
    </source>
</evidence>
<name>A0ABV1AZQ6_9FIRM</name>
<sequence>MTMCKLETMIYANEDGVYSVFTLNLDLKKQLADLAAQHPEICWRKVKDETTYQIKDAAVTIHPN</sequence>
<proteinExistence type="predicted"/>
<reference evidence="1 2" key="1">
    <citation type="submission" date="2024-03" db="EMBL/GenBank/DDBJ databases">
        <title>Human intestinal bacterial collection.</title>
        <authorList>
            <person name="Pauvert C."/>
            <person name="Hitch T.C.A."/>
            <person name="Clavel T."/>
        </authorList>
    </citation>
    <scope>NUCLEOTIDE SEQUENCE [LARGE SCALE GENOMIC DNA]</scope>
    <source>
        <strain evidence="1 2">CLA-AA-H175</strain>
    </source>
</reference>
<comment type="caution">
    <text evidence="1">The sequence shown here is derived from an EMBL/GenBank/DDBJ whole genome shotgun (WGS) entry which is preliminary data.</text>
</comment>
<gene>
    <name evidence="1" type="ORF">WMO44_12945</name>
</gene>
<protein>
    <submittedName>
        <fullName evidence="1">Uncharacterized protein</fullName>
    </submittedName>
</protein>
<dbReference type="RefSeq" id="WP_349152816.1">
    <property type="nucleotide sequence ID" value="NZ_JBBMEO010000033.1"/>
</dbReference>
<organism evidence="1 2">
    <name type="scientific">Faecalibacterium tardum</name>
    <dbReference type="NCBI Taxonomy" id="3133156"/>
    <lineage>
        <taxon>Bacteria</taxon>
        <taxon>Bacillati</taxon>
        <taxon>Bacillota</taxon>
        <taxon>Clostridia</taxon>
        <taxon>Eubacteriales</taxon>
        <taxon>Oscillospiraceae</taxon>
        <taxon>Faecalibacterium</taxon>
    </lineage>
</organism>
<dbReference type="EMBL" id="JBBMEO010000033">
    <property type="protein sequence ID" value="MEQ2363033.1"/>
    <property type="molecule type" value="Genomic_DNA"/>
</dbReference>
<accession>A0ABV1AZQ6</accession>
<dbReference type="Proteomes" id="UP001457197">
    <property type="component" value="Unassembled WGS sequence"/>
</dbReference>
<keyword evidence="2" id="KW-1185">Reference proteome</keyword>
<evidence type="ECO:0000313" key="2">
    <source>
        <dbReference type="Proteomes" id="UP001457197"/>
    </source>
</evidence>